<keyword evidence="5 7" id="KW-1133">Transmembrane helix</keyword>
<dbReference type="Gene3D" id="1.10.3720.10">
    <property type="entry name" value="MetI-like"/>
    <property type="match status" value="1"/>
</dbReference>
<evidence type="ECO:0000313" key="9">
    <source>
        <dbReference type="EMBL" id="MBP1041082.1"/>
    </source>
</evidence>
<proteinExistence type="inferred from homology"/>
<evidence type="ECO:0000313" key="10">
    <source>
        <dbReference type="Proteomes" id="UP000674938"/>
    </source>
</evidence>
<feature type="domain" description="ABC transmembrane type-1" evidence="8">
    <location>
        <begin position="70"/>
        <end position="260"/>
    </location>
</feature>
<dbReference type="GO" id="GO:0005886">
    <property type="term" value="C:plasma membrane"/>
    <property type="evidence" value="ECO:0007669"/>
    <property type="project" value="UniProtKB-SubCell"/>
</dbReference>
<comment type="caution">
    <text evidence="9">The sequence shown here is derived from an EMBL/GenBank/DDBJ whole genome shotgun (WGS) entry which is preliminary data.</text>
</comment>
<dbReference type="PANTHER" id="PTHR43744:SF8">
    <property type="entry name" value="SN-GLYCEROL-3-PHOSPHATE TRANSPORT SYSTEM PERMEASE PROTEIN UGPE"/>
    <property type="match status" value="1"/>
</dbReference>
<comment type="similarity">
    <text evidence="7">Belongs to the binding-protein-dependent transport system permease family.</text>
</comment>
<organism evidence="9 10">
    <name type="scientific">Vagococcus allomyrinae</name>
    <dbReference type="NCBI Taxonomy" id="2794353"/>
    <lineage>
        <taxon>Bacteria</taxon>
        <taxon>Bacillati</taxon>
        <taxon>Bacillota</taxon>
        <taxon>Bacilli</taxon>
        <taxon>Lactobacillales</taxon>
        <taxon>Enterococcaceae</taxon>
        <taxon>Vagococcus</taxon>
    </lineage>
</organism>
<reference evidence="9" key="1">
    <citation type="submission" date="2020-12" db="EMBL/GenBank/DDBJ databases">
        <title>Vagococcus allomyrinae sp. nov. and Enterococcus lavae sp. nov., isolated from the larvae of Allomyrina dichotoma.</title>
        <authorList>
            <person name="Lee S.D."/>
        </authorList>
    </citation>
    <scope>NUCLEOTIDE SEQUENCE</scope>
    <source>
        <strain evidence="9">BWB3-3</strain>
    </source>
</reference>
<evidence type="ECO:0000256" key="7">
    <source>
        <dbReference type="RuleBase" id="RU363032"/>
    </source>
</evidence>
<feature type="transmembrane region" description="Helical" evidence="7">
    <location>
        <begin position="105"/>
        <end position="126"/>
    </location>
</feature>
<name>A0A940SRQ2_9ENTE</name>
<evidence type="ECO:0000256" key="5">
    <source>
        <dbReference type="ARBA" id="ARBA00022989"/>
    </source>
</evidence>
<keyword evidence="3" id="KW-1003">Cell membrane</keyword>
<evidence type="ECO:0000256" key="4">
    <source>
        <dbReference type="ARBA" id="ARBA00022692"/>
    </source>
</evidence>
<feature type="transmembrane region" description="Helical" evidence="7">
    <location>
        <begin position="180"/>
        <end position="202"/>
    </location>
</feature>
<dbReference type="PANTHER" id="PTHR43744">
    <property type="entry name" value="ABC TRANSPORTER PERMEASE PROTEIN MG189-RELATED-RELATED"/>
    <property type="match status" value="1"/>
</dbReference>
<dbReference type="GO" id="GO:0055085">
    <property type="term" value="P:transmembrane transport"/>
    <property type="evidence" value="ECO:0007669"/>
    <property type="project" value="InterPro"/>
</dbReference>
<dbReference type="EMBL" id="JAEEGA010000005">
    <property type="protein sequence ID" value="MBP1041082.1"/>
    <property type="molecule type" value="Genomic_DNA"/>
</dbReference>
<evidence type="ECO:0000256" key="1">
    <source>
        <dbReference type="ARBA" id="ARBA00004651"/>
    </source>
</evidence>
<dbReference type="SUPFAM" id="SSF161098">
    <property type="entry name" value="MetI-like"/>
    <property type="match status" value="1"/>
</dbReference>
<comment type="subcellular location">
    <subcellularLocation>
        <location evidence="1 7">Cell membrane</location>
        <topology evidence="1 7">Multi-pass membrane protein</topology>
    </subcellularLocation>
</comment>
<keyword evidence="6 7" id="KW-0472">Membrane</keyword>
<evidence type="ECO:0000259" key="8">
    <source>
        <dbReference type="PROSITE" id="PS50928"/>
    </source>
</evidence>
<feature type="transmembrane region" description="Helical" evidence="7">
    <location>
        <begin position="74"/>
        <end position="98"/>
    </location>
</feature>
<dbReference type="PROSITE" id="PS50928">
    <property type="entry name" value="ABC_TM1"/>
    <property type="match status" value="1"/>
</dbReference>
<evidence type="ECO:0000256" key="6">
    <source>
        <dbReference type="ARBA" id="ARBA00023136"/>
    </source>
</evidence>
<dbReference type="Pfam" id="PF00528">
    <property type="entry name" value="BPD_transp_1"/>
    <property type="match status" value="1"/>
</dbReference>
<dbReference type="CDD" id="cd06261">
    <property type="entry name" value="TM_PBP2"/>
    <property type="match status" value="1"/>
</dbReference>
<keyword evidence="4 7" id="KW-0812">Transmembrane</keyword>
<feature type="transmembrane region" description="Helical" evidence="7">
    <location>
        <begin position="239"/>
        <end position="260"/>
    </location>
</feature>
<accession>A0A940SRQ2</accession>
<keyword evidence="2 7" id="KW-0813">Transport</keyword>
<evidence type="ECO:0000256" key="3">
    <source>
        <dbReference type="ARBA" id="ARBA00022475"/>
    </source>
</evidence>
<gene>
    <name evidence="9" type="ORF">I6N95_08710</name>
</gene>
<keyword evidence="10" id="KW-1185">Reference proteome</keyword>
<dbReference type="InterPro" id="IPR000515">
    <property type="entry name" value="MetI-like"/>
</dbReference>
<dbReference type="AlphaFoldDB" id="A0A940SRQ2"/>
<feature type="transmembrane region" description="Helical" evidence="7">
    <location>
        <begin position="9"/>
        <end position="30"/>
    </location>
</feature>
<evidence type="ECO:0000256" key="2">
    <source>
        <dbReference type="ARBA" id="ARBA00022448"/>
    </source>
</evidence>
<protein>
    <submittedName>
        <fullName evidence="9">Carbohydrate ABC transporter permease</fullName>
    </submittedName>
</protein>
<dbReference type="InterPro" id="IPR035906">
    <property type="entry name" value="MetI-like_sf"/>
</dbReference>
<dbReference type="RefSeq" id="WP_209526725.1">
    <property type="nucleotide sequence ID" value="NZ_JAEEGA010000005.1"/>
</dbReference>
<sequence length="275" mass="30907">MKIKLKPEVFWHLLFIVVVLLFVYPLIFALTTSFKQLTEAFNSGLRLWPKEFTTAAYRNVLTKIPFLRITANTFLIATVVTVFKLVTGLFAAYSFVFFQFRGKKLMYFLLISTIFIPFTVTMVPNFMTISKIGLRDQLLGVALPQLADATGIFLLRQHMRGVPQSLLEVARLEKASHLKILSGIVVPLIKPAILSIGIIFFINSWNEYVWPALILKSELNYTLSLALQLFVSAEGGTDIPVAMAISVMTMLLPLGMYAVFQRQIIATFSQSGIKG</sequence>
<dbReference type="Proteomes" id="UP000674938">
    <property type="component" value="Unassembled WGS sequence"/>
</dbReference>